<sequence>MRANILKKLNSMINDLESKPKMFFTNPDYAKLSSFSFGYLTCIDNIHSTSINNLFSEWLNNRDKKTSLFWTEYILKVIADGNERNAYEILIKEFKLFISDLALQENIKIT</sequence>
<accession>A0ABR9TS54</accession>
<dbReference type="Proteomes" id="UP000640614">
    <property type="component" value="Unassembled WGS sequence"/>
</dbReference>
<protein>
    <submittedName>
        <fullName evidence="1">Uncharacterized protein</fullName>
    </submittedName>
</protein>
<evidence type="ECO:0000313" key="2">
    <source>
        <dbReference type="Proteomes" id="UP000640614"/>
    </source>
</evidence>
<proteinExistence type="predicted"/>
<reference evidence="1 2" key="1">
    <citation type="submission" date="2018-07" db="EMBL/GenBank/DDBJ databases">
        <title>Genome assembly of strain KB82.</title>
        <authorList>
            <person name="Kukolya J."/>
            <person name="Horvath B."/>
            <person name="Nagy I."/>
            <person name="Toth A."/>
        </authorList>
    </citation>
    <scope>NUCLEOTIDE SEQUENCE [LARGE SCALE GENOMIC DNA]</scope>
    <source>
        <strain evidence="1 2">Kb82</strain>
    </source>
</reference>
<comment type="caution">
    <text evidence="1">The sequence shown here is derived from an EMBL/GenBank/DDBJ whole genome shotgun (WGS) entry which is preliminary data.</text>
</comment>
<keyword evidence="2" id="KW-1185">Reference proteome</keyword>
<organism evidence="1 2">
    <name type="scientific">Flavobacterium hungaricum</name>
    <dbReference type="NCBI Taxonomy" id="2082725"/>
    <lineage>
        <taxon>Bacteria</taxon>
        <taxon>Pseudomonadati</taxon>
        <taxon>Bacteroidota</taxon>
        <taxon>Flavobacteriia</taxon>
        <taxon>Flavobacteriales</taxon>
        <taxon>Flavobacteriaceae</taxon>
        <taxon>Flavobacterium</taxon>
    </lineage>
</organism>
<evidence type="ECO:0000313" key="1">
    <source>
        <dbReference type="EMBL" id="MBE8728106.1"/>
    </source>
</evidence>
<gene>
    <name evidence="1" type="ORF">C4F50_24575</name>
</gene>
<dbReference type="EMBL" id="PRDM01000006">
    <property type="protein sequence ID" value="MBE8728106.1"/>
    <property type="molecule type" value="Genomic_DNA"/>
</dbReference>
<name>A0ABR9TS54_9FLAO</name>
<dbReference type="RefSeq" id="WP_194141213.1">
    <property type="nucleotide sequence ID" value="NZ_PRDM01000006.1"/>
</dbReference>